<protein>
    <submittedName>
        <fullName evidence="1">Uncharacterized protein</fullName>
    </submittedName>
</protein>
<dbReference type="Proteomes" id="UP001157502">
    <property type="component" value="Chromosome 4"/>
</dbReference>
<accession>A0ACC2HAW2</accession>
<proteinExistence type="predicted"/>
<dbReference type="EMBL" id="CM055731">
    <property type="protein sequence ID" value="KAJ8012912.1"/>
    <property type="molecule type" value="Genomic_DNA"/>
</dbReference>
<comment type="caution">
    <text evidence="1">The sequence shown here is derived from an EMBL/GenBank/DDBJ whole genome shotgun (WGS) entry which is preliminary data.</text>
</comment>
<organism evidence="1 2">
    <name type="scientific">Dallia pectoralis</name>
    <name type="common">Alaska blackfish</name>
    <dbReference type="NCBI Taxonomy" id="75939"/>
    <lineage>
        <taxon>Eukaryota</taxon>
        <taxon>Metazoa</taxon>
        <taxon>Chordata</taxon>
        <taxon>Craniata</taxon>
        <taxon>Vertebrata</taxon>
        <taxon>Euteleostomi</taxon>
        <taxon>Actinopterygii</taxon>
        <taxon>Neopterygii</taxon>
        <taxon>Teleostei</taxon>
        <taxon>Protacanthopterygii</taxon>
        <taxon>Esociformes</taxon>
        <taxon>Umbridae</taxon>
        <taxon>Dallia</taxon>
    </lineage>
</organism>
<keyword evidence="2" id="KW-1185">Reference proteome</keyword>
<gene>
    <name evidence="1" type="ORF">DPEC_G00047800</name>
</gene>
<name>A0ACC2HAW2_DALPE</name>
<evidence type="ECO:0000313" key="2">
    <source>
        <dbReference type="Proteomes" id="UP001157502"/>
    </source>
</evidence>
<reference evidence="1" key="1">
    <citation type="submission" date="2021-05" db="EMBL/GenBank/DDBJ databases">
        <authorList>
            <person name="Pan Q."/>
            <person name="Jouanno E."/>
            <person name="Zahm M."/>
            <person name="Klopp C."/>
            <person name="Cabau C."/>
            <person name="Louis A."/>
            <person name="Berthelot C."/>
            <person name="Parey E."/>
            <person name="Roest Crollius H."/>
            <person name="Montfort J."/>
            <person name="Robinson-Rechavi M."/>
            <person name="Bouchez O."/>
            <person name="Lampietro C."/>
            <person name="Lopez Roques C."/>
            <person name="Donnadieu C."/>
            <person name="Postlethwait J."/>
            <person name="Bobe J."/>
            <person name="Dillon D."/>
            <person name="Chandos A."/>
            <person name="von Hippel F."/>
            <person name="Guiguen Y."/>
        </authorList>
    </citation>
    <scope>NUCLEOTIDE SEQUENCE</scope>
    <source>
        <strain evidence="1">YG-Jan2019</strain>
    </source>
</reference>
<sequence>MHYKGLHEAMLPRGVEGGSSYTMNVVLERGLISFSTLDNLFETVRVWRCFKDNTVIKAAAESVWGIGHVPWSLACRCMVCLGVGRPLVKRPCRHCYGLCLATPVKDKSCSPKV</sequence>
<evidence type="ECO:0000313" key="1">
    <source>
        <dbReference type="EMBL" id="KAJ8012912.1"/>
    </source>
</evidence>